<protein>
    <submittedName>
        <fullName evidence="2">Maleylpyruvate isomerase family mycothiol-dependent enzyme</fullName>
    </submittedName>
</protein>
<evidence type="ECO:0000313" key="2">
    <source>
        <dbReference type="EMBL" id="GAA4090002.1"/>
    </source>
</evidence>
<keyword evidence="3" id="KW-1185">Reference proteome</keyword>
<dbReference type="Proteomes" id="UP001500683">
    <property type="component" value="Unassembled WGS sequence"/>
</dbReference>
<accession>A0ABP7WJX0</accession>
<dbReference type="RefSeq" id="WP_344954035.1">
    <property type="nucleotide sequence ID" value="NZ_BAAAZG010000045.1"/>
</dbReference>
<evidence type="ECO:0000313" key="3">
    <source>
        <dbReference type="Proteomes" id="UP001500683"/>
    </source>
</evidence>
<dbReference type="InterPro" id="IPR017517">
    <property type="entry name" value="Maleyloyr_isom"/>
</dbReference>
<name>A0ABP7WJX0_9ACTN</name>
<dbReference type="Gene3D" id="1.20.120.450">
    <property type="entry name" value="dinb family like domain"/>
    <property type="match status" value="1"/>
</dbReference>
<dbReference type="InterPro" id="IPR024344">
    <property type="entry name" value="MDMPI_metal-binding"/>
</dbReference>
<dbReference type="GO" id="GO:0016853">
    <property type="term" value="F:isomerase activity"/>
    <property type="evidence" value="ECO:0007669"/>
    <property type="project" value="UniProtKB-KW"/>
</dbReference>
<dbReference type="EMBL" id="BAAAZG010000045">
    <property type="protein sequence ID" value="GAA4090002.1"/>
    <property type="molecule type" value="Genomic_DNA"/>
</dbReference>
<evidence type="ECO:0000259" key="1">
    <source>
        <dbReference type="Pfam" id="PF11716"/>
    </source>
</evidence>
<proteinExistence type="predicted"/>
<sequence length="207" mass="22529">MDIRELIAAERRDLADVLDGLGDGQWDAPSLCAGWRTREVAAHITMPFRPVPEDFAAEMQRAAGDVERINRVLDEAARRDAAKVPAAELVAALRDNAETDWAPPGGDLVAAFNHDVIHGLDITVALGVDRRVPRDRMRVILDGLQPHAVAFFGVDLTGIELRADDLDWSYGEGEPLTGAAQDLLLVICGRRLPAGHLRGRDAARFTA</sequence>
<dbReference type="SUPFAM" id="SSF109854">
    <property type="entry name" value="DinB/YfiT-like putative metalloenzymes"/>
    <property type="match status" value="1"/>
</dbReference>
<dbReference type="InterPro" id="IPR034660">
    <property type="entry name" value="DinB/YfiT-like"/>
</dbReference>
<feature type="domain" description="Mycothiol-dependent maleylpyruvate isomerase metal-binding" evidence="1">
    <location>
        <begin position="8"/>
        <end position="98"/>
    </location>
</feature>
<gene>
    <name evidence="2" type="ORF">GCM10022214_58530</name>
</gene>
<keyword evidence="2" id="KW-0413">Isomerase</keyword>
<dbReference type="NCBIfam" id="TIGR03083">
    <property type="entry name" value="maleylpyruvate isomerase family mycothiol-dependent enzyme"/>
    <property type="match status" value="1"/>
</dbReference>
<comment type="caution">
    <text evidence="2">The sequence shown here is derived from an EMBL/GenBank/DDBJ whole genome shotgun (WGS) entry which is preliminary data.</text>
</comment>
<reference evidence="3" key="1">
    <citation type="journal article" date="2019" name="Int. J. Syst. Evol. Microbiol.">
        <title>The Global Catalogue of Microorganisms (GCM) 10K type strain sequencing project: providing services to taxonomists for standard genome sequencing and annotation.</title>
        <authorList>
            <consortium name="The Broad Institute Genomics Platform"/>
            <consortium name="The Broad Institute Genome Sequencing Center for Infectious Disease"/>
            <person name="Wu L."/>
            <person name="Ma J."/>
        </authorList>
    </citation>
    <scope>NUCLEOTIDE SEQUENCE [LARGE SCALE GENOMIC DNA]</scope>
    <source>
        <strain evidence="3">JCM 16702</strain>
    </source>
</reference>
<dbReference type="Pfam" id="PF11716">
    <property type="entry name" value="MDMPI_N"/>
    <property type="match status" value="1"/>
</dbReference>
<organism evidence="2 3">
    <name type="scientific">Actinomadura miaoliensis</name>
    <dbReference type="NCBI Taxonomy" id="430685"/>
    <lineage>
        <taxon>Bacteria</taxon>
        <taxon>Bacillati</taxon>
        <taxon>Actinomycetota</taxon>
        <taxon>Actinomycetes</taxon>
        <taxon>Streptosporangiales</taxon>
        <taxon>Thermomonosporaceae</taxon>
        <taxon>Actinomadura</taxon>
    </lineage>
</organism>